<evidence type="ECO:0000313" key="3">
    <source>
        <dbReference type="Proteomes" id="UP000054279"/>
    </source>
</evidence>
<dbReference type="AlphaFoldDB" id="A0A0C9TGI3"/>
<gene>
    <name evidence="2" type="ORF">M422DRAFT_189628</name>
</gene>
<dbReference type="InterPro" id="IPR011010">
    <property type="entry name" value="DNA_brk_join_enz"/>
</dbReference>
<sequence length="340" mass="38350">QNNLDLEDEAWQADNPEGLFQMTADDFPDEKPCTSDEQKLLDTAELITRNHITDRTRTGHLQIIQAFVKFMLEKNLKWVAEVTPQSPQDVRLFITKKCASISNGGEGKKFPTAVSIHAALTYFYKSLRPNESVTEWRVDEQTNICYGLPTRSPTVSQFMIGLEKMKAAAGEVSQSARALTLEDIHGLHNLCLEKLNLTHADQQAGIVRYTIYLFAWLLLLRIEEAISLKFESIDLHPGEHMCIFTTGVSHTWCLFANDNDPHICPMRALLRLAALYGEANPCTGPLFPKVNSSGGVMFDQPMVCINNIQHLFFYYSYISFVDWCCCWMAIDQGLASDGIS</sequence>
<dbReference type="Proteomes" id="UP000054279">
    <property type="component" value="Unassembled WGS sequence"/>
</dbReference>
<keyword evidence="1" id="KW-0233">DNA recombination</keyword>
<protein>
    <submittedName>
        <fullName evidence="2">Uncharacterized protein</fullName>
    </submittedName>
</protein>
<feature type="non-terminal residue" evidence="2">
    <location>
        <position position="1"/>
    </location>
</feature>
<reference evidence="2 3" key="1">
    <citation type="submission" date="2014-06" db="EMBL/GenBank/DDBJ databases">
        <title>Evolutionary Origins and Diversification of the Mycorrhizal Mutualists.</title>
        <authorList>
            <consortium name="DOE Joint Genome Institute"/>
            <consortium name="Mycorrhizal Genomics Consortium"/>
            <person name="Kohler A."/>
            <person name="Kuo A."/>
            <person name="Nagy L.G."/>
            <person name="Floudas D."/>
            <person name="Copeland A."/>
            <person name="Barry K.W."/>
            <person name="Cichocki N."/>
            <person name="Veneault-Fourrey C."/>
            <person name="LaButti K."/>
            <person name="Lindquist E.A."/>
            <person name="Lipzen A."/>
            <person name="Lundell T."/>
            <person name="Morin E."/>
            <person name="Murat C."/>
            <person name="Riley R."/>
            <person name="Ohm R."/>
            <person name="Sun H."/>
            <person name="Tunlid A."/>
            <person name="Henrissat B."/>
            <person name="Grigoriev I.V."/>
            <person name="Hibbett D.S."/>
            <person name="Martin F."/>
        </authorList>
    </citation>
    <scope>NUCLEOTIDE SEQUENCE [LARGE SCALE GENOMIC DNA]</scope>
    <source>
        <strain evidence="2 3">SS14</strain>
    </source>
</reference>
<proteinExistence type="predicted"/>
<name>A0A0C9TGI3_SPHS4</name>
<dbReference type="GO" id="GO:0003677">
    <property type="term" value="F:DNA binding"/>
    <property type="evidence" value="ECO:0007669"/>
    <property type="project" value="InterPro"/>
</dbReference>
<evidence type="ECO:0000313" key="2">
    <source>
        <dbReference type="EMBL" id="KIJ28543.1"/>
    </source>
</evidence>
<dbReference type="EMBL" id="KN837303">
    <property type="protein sequence ID" value="KIJ28543.1"/>
    <property type="molecule type" value="Genomic_DNA"/>
</dbReference>
<keyword evidence="3" id="KW-1185">Reference proteome</keyword>
<dbReference type="GO" id="GO:0015074">
    <property type="term" value="P:DNA integration"/>
    <property type="evidence" value="ECO:0007669"/>
    <property type="project" value="InterPro"/>
</dbReference>
<dbReference type="OrthoDB" id="3163890at2759"/>
<evidence type="ECO:0000256" key="1">
    <source>
        <dbReference type="ARBA" id="ARBA00023172"/>
    </source>
</evidence>
<dbReference type="HOGENOM" id="CLU_059222_0_0_1"/>
<dbReference type="SUPFAM" id="SSF56349">
    <property type="entry name" value="DNA breaking-rejoining enzymes"/>
    <property type="match status" value="1"/>
</dbReference>
<dbReference type="GO" id="GO:0006310">
    <property type="term" value="P:DNA recombination"/>
    <property type="evidence" value="ECO:0007669"/>
    <property type="project" value="UniProtKB-KW"/>
</dbReference>
<dbReference type="Gene3D" id="1.10.443.10">
    <property type="entry name" value="Intergrase catalytic core"/>
    <property type="match status" value="1"/>
</dbReference>
<dbReference type="InterPro" id="IPR013762">
    <property type="entry name" value="Integrase-like_cat_sf"/>
</dbReference>
<organism evidence="2 3">
    <name type="scientific">Sphaerobolus stellatus (strain SS14)</name>
    <dbReference type="NCBI Taxonomy" id="990650"/>
    <lineage>
        <taxon>Eukaryota</taxon>
        <taxon>Fungi</taxon>
        <taxon>Dikarya</taxon>
        <taxon>Basidiomycota</taxon>
        <taxon>Agaricomycotina</taxon>
        <taxon>Agaricomycetes</taxon>
        <taxon>Phallomycetidae</taxon>
        <taxon>Geastrales</taxon>
        <taxon>Sphaerobolaceae</taxon>
        <taxon>Sphaerobolus</taxon>
    </lineage>
</organism>
<accession>A0A0C9TGI3</accession>